<dbReference type="AlphaFoldDB" id="A0A4Z0GRI5"/>
<evidence type="ECO:0000313" key="2">
    <source>
        <dbReference type="Proteomes" id="UP000298347"/>
    </source>
</evidence>
<reference evidence="1 2" key="1">
    <citation type="journal article" date="2015" name="Int. J. Syst. Evol. Microbiol.">
        <title>Sporolactobacillus shoreae sp. nov. and Sporolactobacillus spathodeae sp. nov., two spore-forming lactic acid bacteria isolated from tree barks in Thailand.</title>
        <authorList>
            <person name="Thamacharoensuk T."/>
            <person name="Kitahara M."/>
            <person name="Ohkuma M."/>
            <person name="Thongchul N."/>
            <person name="Tanasupawat S."/>
        </authorList>
    </citation>
    <scope>NUCLEOTIDE SEQUENCE [LARGE SCALE GENOMIC DNA]</scope>
    <source>
        <strain evidence="1 2">BK92</strain>
    </source>
</reference>
<proteinExistence type="predicted"/>
<dbReference type="RefSeq" id="WP_135347324.1">
    <property type="nucleotide sequence ID" value="NZ_SRJD01000002.1"/>
</dbReference>
<dbReference type="Pfam" id="PF13046">
    <property type="entry name" value="DUF3906"/>
    <property type="match status" value="1"/>
</dbReference>
<keyword evidence="2" id="KW-1185">Reference proteome</keyword>
<evidence type="ECO:0000313" key="1">
    <source>
        <dbReference type="EMBL" id="TGA99929.1"/>
    </source>
</evidence>
<sequence length="72" mass="8199">MELYRLIASTEEGEIPIVAAAESEAEAFRIADREIQHHYLKKPKITDIALIQRKSIGKNGAGYLIRPRESYE</sequence>
<dbReference type="EMBL" id="SRJD01000002">
    <property type="protein sequence ID" value="TGA99929.1"/>
    <property type="molecule type" value="Genomic_DNA"/>
</dbReference>
<protein>
    <submittedName>
        <fullName evidence="1">DUF3906 family protein</fullName>
    </submittedName>
</protein>
<accession>A0A4Z0GRI5</accession>
<gene>
    <name evidence="1" type="ORF">E4665_02995</name>
</gene>
<organism evidence="1 2">
    <name type="scientific">Sporolactobacillus shoreae</name>
    <dbReference type="NCBI Taxonomy" id="1465501"/>
    <lineage>
        <taxon>Bacteria</taxon>
        <taxon>Bacillati</taxon>
        <taxon>Bacillota</taxon>
        <taxon>Bacilli</taxon>
        <taxon>Bacillales</taxon>
        <taxon>Sporolactobacillaceae</taxon>
        <taxon>Sporolactobacillus</taxon>
    </lineage>
</organism>
<dbReference type="OrthoDB" id="2382322at2"/>
<dbReference type="InterPro" id="IPR024998">
    <property type="entry name" value="DUF3906"/>
</dbReference>
<name>A0A4Z0GRI5_9BACL</name>
<comment type="caution">
    <text evidence="1">The sequence shown here is derived from an EMBL/GenBank/DDBJ whole genome shotgun (WGS) entry which is preliminary data.</text>
</comment>
<dbReference type="Proteomes" id="UP000298347">
    <property type="component" value="Unassembled WGS sequence"/>
</dbReference>